<keyword evidence="2" id="KW-1185">Reference proteome</keyword>
<organism evidence="1 2">
    <name type="scientific">Gracilariopsis chorda</name>
    <dbReference type="NCBI Taxonomy" id="448386"/>
    <lineage>
        <taxon>Eukaryota</taxon>
        <taxon>Rhodophyta</taxon>
        <taxon>Florideophyceae</taxon>
        <taxon>Rhodymeniophycidae</taxon>
        <taxon>Gracilariales</taxon>
        <taxon>Gracilariaceae</taxon>
        <taxon>Gracilariopsis</taxon>
    </lineage>
</organism>
<protein>
    <submittedName>
        <fullName evidence="1">Uncharacterized protein</fullName>
    </submittedName>
</protein>
<reference evidence="1 2" key="1">
    <citation type="journal article" date="2018" name="Mol. Biol. Evol.">
        <title>Analysis of the draft genome of the red seaweed Gracilariopsis chorda provides insights into genome size evolution in Rhodophyta.</title>
        <authorList>
            <person name="Lee J."/>
            <person name="Yang E.C."/>
            <person name="Graf L."/>
            <person name="Yang J.H."/>
            <person name="Qiu H."/>
            <person name="Zel Zion U."/>
            <person name="Chan C.X."/>
            <person name="Stephens T.G."/>
            <person name="Weber A.P.M."/>
            <person name="Boo G.H."/>
            <person name="Boo S.M."/>
            <person name="Kim K.M."/>
            <person name="Shin Y."/>
            <person name="Jung M."/>
            <person name="Lee S.J."/>
            <person name="Yim H.S."/>
            <person name="Lee J.H."/>
            <person name="Bhattacharya D."/>
            <person name="Yoon H.S."/>
        </authorList>
    </citation>
    <scope>NUCLEOTIDE SEQUENCE [LARGE SCALE GENOMIC DNA]</scope>
    <source>
        <strain evidence="1 2">SKKU-2015</strain>
        <tissue evidence="1">Whole body</tissue>
    </source>
</reference>
<dbReference type="AlphaFoldDB" id="A0A2V3IIN7"/>
<sequence>MNSSTSRSSAACPAQLVPDLFGGIRYGVRRAQELSNMERNTRVALGVKFTSHEEADVRADPKLRIGTL</sequence>
<comment type="caution">
    <text evidence="1">The sequence shown here is derived from an EMBL/GenBank/DDBJ whole genome shotgun (WGS) entry which is preliminary data.</text>
</comment>
<gene>
    <name evidence="1" type="ORF">BWQ96_08395</name>
</gene>
<evidence type="ECO:0000313" key="1">
    <source>
        <dbReference type="EMBL" id="PXF41893.1"/>
    </source>
</evidence>
<name>A0A2V3IIN7_9FLOR</name>
<accession>A0A2V3IIN7</accession>
<dbReference type="EMBL" id="NBIV01000187">
    <property type="protein sequence ID" value="PXF41893.1"/>
    <property type="molecule type" value="Genomic_DNA"/>
</dbReference>
<dbReference type="Proteomes" id="UP000247409">
    <property type="component" value="Unassembled WGS sequence"/>
</dbReference>
<proteinExistence type="predicted"/>
<evidence type="ECO:0000313" key="2">
    <source>
        <dbReference type="Proteomes" id="UP000247409"/>
    </source>
</evidence>